<protein>
    <submittedName>
        <fullName evidence="2">Uncharacterized protein</fullName>
    </submittedName>
</protein>
<evidence type="ECO:0000313" key="3">
    <source>
        <dbReference type="Proteomes" id="UP000295673"/>
    </source>
</evidence>
<feature type="signal peptide" evidence="1">
    <location>
        <begin position="1"/>
        <end position="17"/>
    </location>
</feature>
<dbReference type="Proteomes" id="UP000295673">
    <property type="component" value="Unassembled WGS sequence"/>
</dbReference>
<evidence type="ECO:0000313" key="2">
    <source>
        <dbReference type="EMBL" id="TCK99316.1"/>
    </source>
</evidence>
<proteinExistence type="predicted"/>
<gene>
    <name evidence="2" type="ORF">BXY66_3818</name>
</gene>
<accession>A0A4R1N0C6</accession>
<keyword evidence="1" id="KW-0732">Signal</keyword>
<evidence type="ECO:0000256" key="1">
    <source>
        <dbReference type="SAM" id="SignalP"/>
    </source>
</evidence>
<dbReference type="EMBL" id="SMGR01000005">
    <property type="protein sequence ID" value="TCK99316.1"/>
    <property type="molecule type" value="Genomic_DNA"/>
</dbReference>
<dbReference type="AlphaFoldDB" id="A0A4R1N0C6"/>
<feature type="chain" id="PRO_5020249684" evidence="1">
    <location>
        <begin position="18"/>
        <end position="216"/>
    </location>
</feature>
<comment type="caution">
    <text evidence="2">The sequence shown here is derived from an EMBL/GenBank/DDBJ whole genome shotgun (WGS) entry which is preliminary data.</text>
</comment>
<reference evidence="2 3" key="1">
    <citation type="submission" date="2019-03" db="EMBL/GenBank/DDBJ databases">
        <title>Genomic Encyclopedia of Archaeal and Bacterial Type Strains, Phase II (KMG-II): from individual species to whole genera.</title>
        <authorList>
            <person name="Goeker M."/>
        </authorList>
    </citation>
    <scope>NUCLEOTIDE SEQUENCE [LARGE SCALE GENOMIC DNA]</scope>
    <source>
        <strain evidence="2 3">DSM 26433</strain>
    </source>
</reference>
<organism evidence="2 3">
    <name type="scientific">Shimia isoporae</name>
    <dbReference type="NCBI Taxonomy" id="647720"/>
    <lineage>
        <taxon>Bacteria</taxon>
        <taxon>Pseudomonadati</taxon>
        <taxon>Pseudomonadota</taxon>
        <taxon>Alphaproteobacteria</taxon>
        <taxon>Rhodobacterales</taxon>
        <taxon>Roseobacteraceae</taxon>
    </lineage>
</organism>
<keyword evidence="3" id="KW-1185">Reference proteome</keyword>
<name>A0A4R1N0C6_9RHOB</name>
<sequence>MLYSLMVFLALAPVLRAGPWPRAPGEQFTSITVEAPTSATAVNQVYGALYFERGLPREWTLGLDSGADGLGYQKSYAFLRRPFFSGRSSRAAIELGVGYQSSARGHGFAIRPALTWGRGLEVVNKPGWLTLDGSAAHIPFLETTIFKIEATAGLSWTDAFKTFLQATYEQETGRPAFSSITPSAAVQVSDSFHLIGGVILSKEQKTKVKFGVWMSF</sequence>